<sequence>MSEQLVFDSRYSWSRLAVTLAIATIGNVGMWSVIVIMPAVQAEFGVSRADSALPYTLTMLGFALGNLLIGRAVDKFGITSALIGASLISGIGYLAAAASPSIIILSAVHFAIGLGSAASFGPLIADVSHWFQRRRGIAVAVAASGNYLSGAIWPIALAGVLADHGWRMVCLALAVIVTTLLIPLALMLRRRVPEYTMAAAAQISSVNRAACRFSSRKLCWLLAMAGVGCCVAMSMPQVHIVALCVDRGYGPAVGAEMLSLMLLGGVVSRLISGLVADQLGGVLTLLIGSTLQMLALFLYLPAGGLVSLYMVSLVFGLAQGGIVPAYALIVREYLPAREAGTQVGFVIMATILGMALGGWLSGWIHDVTGSYQLAFINGIVWNAINVAIMLLILTRTILPRRSQPMAA</sequence>
<dbReference type="OrthoDB" id="9796632at2"/>
<dbReference type="CDD" id="cd17355">
    <property type="entry name" value="MFS_YcxA_like"/>
    <property type="match status" value="1"/>
</dbReference>
<keyword evidence="7" id="KW-1185">Reference proteome</keyword>
<feature type="transmembrane region" description="Helical" evidence="4">
    <location>
        <begin position="16"/>
        <end position="40"/>
    </location>
</feature>
<dbReference type="AlphaFoldDB" id="A0A1Y0E965"/>
<feature type="transmembrane region" description="Helical" evidence="4">
    <location>
        <begin position="166"/>
        <end position="188"/>
    </location>
</feature>
<feature type="transmembrane region" description="Helical" evidence="4">
    <location>
        <begin position="137"/>
        <end position="160"/>
    </location>
</feature>
<dbReference type="PANTHER" id="PTHR11360:SF290">
    <property type="entry name" value="MONOCARBOXYLATE MFS PERMEASE"/>
    <property type="match status" value="1"/>
</dbReference>
<dbReference type="InterPro" id="IPR011701">
    <property type="entry name" value="MFS"/>
</dbReference>
<dbReference type="RefSeq" id="WP_087206420.1">
    <property type="nucleotide sequence ID" value="NZ_CP021431.1"/>
</dbReference>
<feature type="transmembrane region" description="Helical" evidence="4">
    <location>
        <begin position="218"/>
        <end position="242"/>
    </location>
</feature>
<dbReference type="EMBL" id="CP021431">
    <property type="protein sequence ID" value="ARU00155.1"/>
    <property type="molecule type" value="Genomic_DNA"/>
</dbReference>
<evidence type="ECO:0000256" key="3">
    <source>
        <dbReference type="ARBA" id="ARBA00023136"/>
    </source>
</evidence>
<dbReference type="InterPro" id="IPR036259">
    <property type="entry name" value="MFS_trans_sf"/>
</dbReference>
<feature type="transmembrane region" description="Helical" evidence="4">
    <location>
        <begin position="370"/>
        <end position="393"/>
    </location>
</feature>
<dbReference type="Proteomes" id="UP000195273">
    <property type="component" value="Chromosome"/>
</dbReference>
<feature type="transmembrane region" description="Helical" evidence="4">
    <location>
        <begin position="52"/>
        <end position="69"/>
    </location>
</feature>
<evidence type="ECO:0000256" key="1">
    <source>
        <dbReference type="ARBA" id="ARBA00022692"/>
    </source>
</evidence>
<keyword evidence="3 4" id="KW-0472">Membrane</keyword>
<feature type="transmembrane region" description="Helical" evidence="4">
    <location>
        <begin position="306"/>
        <end position="330"/>
    </location>
</feature>
<gene>
    <name evidence="6" type="primary">sauU</name>
    <name evidence="6" type="ORF">LOKVESSMR4R_00822</name>
</gene>
<reference evidence="6 7" key="1">
    <citation type="submission" date="2017-05" db="EMBL/GenBank/DDBJ databases">
        <title>Genome Sequence of Loktanella vestfoldensis Strain SMR4r Isolated from a Culture of the Diatom Skeletonema marinoi.</title>
        <authorList>
            <person name="Topel M."/>
            <person name="Pinder M.I.M."/>
            <person name="Johansson O.N."/>
            <person name="Kourtchenko O."/>
            <person name="Godhe A."/>
            <person name="Clarke A.K."/>
        </authorList>
    </citation>
    <scope>NUCLEOTIDE SEQUENCE [LARGE SCALE GENOMIC DNA]</scope>
    <source>
        <strain evidence="6 7">SMR4r</strain>
    </source>
</reference>
<dbReference type="Pfam" id="PF07690">
    <property type="entry name" value="MFS_1"/>
    <property type="match status" value="1"/>
</dbReference>
<feature type="transmembrane region" description="Helical" evidence="4">
    <location>
        <begin position="102"/>
        <end position="125"/>
    </location>
</feature>
<feature type="domain" description="Major facilitator superfamily (MFS) profile" evidence="5">
    <location>
        <begin position="1"/>
        <end position="402"/>
    </location>
</feature>
<evidence type="ECO:0000313" key="7">
    <source>
        <dbReference type="Proteomes" id="UP000195273"/>
    </source>
</evidence>
<dbReference type="KEGG" id="lvs:LOKVESSMR4R_00822"/>
<dbReference type="Gene3D" id="1.20.1250.20">
    <property type="entry name" value="MFS general substrate transporter like domains"/>
    <property type="match status" value="2"/>
</dbReference>
<keyword evidence="2 4" id="KW-1133">Transmembrane helix</keyword>
<protein>
    <submittedName>
        <fullName evidence="6">Putative sulfoacetate transporter SauU</fullName>
    </submittedName>
</protein>
<evidence type="ECO:0000256" key="2">
    <source>
        <dbReference type="ARBA" id="ARBA00022989"/>
    </source>
</evidence>
<feature type="transmembrane region" description="Helical" evidence="4">
    <location>
        <begin position="76"/>
        <end position="96"/>
    </location>
</feature>
<feature type="transmembrane region" description="Helical" evidence="4">
    <location>
        <begin position="342"/>
        <end position="364"/>
    </location>
</feature>
<name>A0A1Y0E965_9RHOB</name>
<accession>A0A1Y0E965</accession>
<dbReference type="InterPro" id="IPR050327">
    <property type="entry name" value="Proton-linked_MCT"/>
</dbReference>
<feature type="transmembrane region" description="Helical" evidence="4">
    <location>
        <begin position="248"/>
        <end position="267"/>
    </location>
</feature>
<organism evidence="6 7">
    <name type="scientific">Yoonia vestfoldensis</name>
    <dbReference type="NCBI Taxonomy" id="245188"/>
    <lineage>
        <taxon>Bacteria</taxon>
        <taxon>Pseudomonadati</taxon>
        <taxon>Pseudomonadota</taxon>
        <taxon>Alphaproteobacteria</taxon>
        <taxon>Rhodobacterales</taxon>
        <taxon>Paracoccaceae</taxon>
        <taxon>Yoonia</taxon>
    </lineage>
</organism>
<dbReference type="PROSITE" id="PS50850">
    <property type="entry name" value="MFS"/>
    <property type="match status" value="1"/>
</dbReference>
<dbReference type="SUPFAM" id="SSF103473">
    <property type="entry name" value="MFS general substrate transporter"/>
    <property type="match status" value="1"/>
</dbReference>
<dbReference type="GO" id="GO:0022857">
    <property type="term" value="F:transmembrane transporter activity"/>
    <property type="evidence" value="ECO:0007669"/>
    <property type="project" value="InterPro"/>
</dbReference>
<proteinExistence type="predicted"/>
<dbReference type="InterPro" id="IPR020846">
    <property type="entry name" value="MFS_dom"/>
</dbReference>
<evidence type="ECO:0000259" key="5">
    <source>
        <dbReference type="PROSITE" id="PS50850"/>
    </source>
</evidence>
<evidence type="ECO:0000313" key="6">
    <source>
        <dbReference type="EMBL" id="ARU00155.1"/>
    </source>
</evidence>
<dbReference type="PANTHER" id="PTHR11360">
    <property type="entry name" value="MONOCARBOXYLATE TRANSPORTER"/>
    <property type="match status" value="1"/>
</dbReference>
<feature type="transmembrane region" description="Helical" evidence="4">
    <location>
        <begin position="279"/>
        <end position="300"/>
    </location>
</feature>
<evidence type="ECO:0000256" key="4">
    <source>
        <dbReference type="SAM" id="Phobius"/>
    </source>
</evidence>
<keyword evidence="1 4" id="KW-0812">Transmembrane</keyword>